<proteinExistence type="predicted"/>
<accession>A0A136IJW5</accession>
<evidence type="ECO:0000256" key="1">
    <source>
        <dbReference type="SAM" id="MobiDB-lite"/>
    </source>
</evidence>
<sequence>MQNPELDTLIFYQDPNDGQSFEFDFSSPNGHALQGDLPESEGQRTPRSSDHGSSSLPSYTLIWKLQLRRGRVTTLTQDTIENVDIAPGAYWNDSLMTELSSPVNENVPEPQFQPDETNITLSNSKRGVPPYTRRFPKQVIDWSDIESKLKSWNNLNGAIKLDSDIMDRLVDHAEQGNPFETHADVPPGIRELIKIRKDEEDARKKRKRHGPDTQPISIRLCCPEHSSSQGQPALTVDFAEADDMAPIIYARWLSAGVTNQHWRDATKLAGEVTVAKGYDLKWLHANQKEGQNMLVANGVLEGVAARFVSWGVQKWVDEITVD</sequence>
<protein>
    <submittedName>
        <fullName evidence="2">Uncharacterized protein</fullName>
    </submittedName>
</protein>
<evidence type="ECO:0000313" key="2">
    <source>
        <dbReference type="EMBL" id="KXJ85273.1"/>
    </source>
</evidence>
<dbReference type="InParanoid" id="A0A136IJW5"/>
<dbReference type="Proteomes" id="UP000070501">
    <property type="component" value="Unassembled WGS sequence"/>
</dbReference>
<feature type="region of interest" description="Disordered" evidence="1">
    <location>
        <begin position="1"/>
        <end position="55"/>
    </location>
</feature>
<feature type="compositionally biased region" description="Basic and acidic residues" evidence="1">
    <location>
        <begin position="41"/>
        <end position="50"/>
    </location>
</feature>
<gene>
    <name evidence="2" type="ORF">Micbo1qcDRAFT_128321</name>
</gene>
<name>A0A136IJW5_9PEZI</name>
<dbReference type="STRING" id="196109.A0A136IJW5"/>
<evidence type="ECO:0000313" key="3">
    <source>
        <dbReference type="Proteomes" id="UP000070501"/>
    </source>
</evidence>
<organism evidence="2 3">
    <name type="scientific">Microdochium bolleyi</name>
    <dbReference type="NCBI Taxonomy" id="196109"/>
    <lineage>
        <taxon>Eukaryota</taxon>
        <taxon>Fungi</taxon>
        <taxon>Dikarya</taxon>
        <taxon>Ascomycota</taxon>
        <taxon>Pezizomycotina</taxon>
        <taxon>Sordariomycetes</taxon>
        <taxon>Xylariomycetidae</taxon>
        <taxon>Xylariales</taxon>
        <taxon>Microdochiaceae</taxon>
        <taxon>Microdochium</taxon>
    </lineage>
</organism>
<dbReference type="AlphaFoldDB" id="A0A136IJW5"/>
<keyword evidence="3" id="KW-1185">Reference proteome</keyword>
<dbReference type="EMBL" id="KQ964287">
    <property type="protein sequence ID" value="KXJ85273.1"/>
    <property type="molecule type" value="Genomic_DNA"/>
</dbReference>
<reference evidence="3" key="1">
    <citation type="submission" date="2016-02" db="EMBL/GenBank/DDBJ databases">
        <title>Draft genome sequence of Microdochium bolleyi, a fungal endophyte of beachgrass.</title>
        <authorList>
            <consortium name="DOE Joint Genome Institute"/>
            <person name="David A.S."/>
            <person name="May G."/>
            <person name="Haridas S."/>
            <person name="Lim J."/>
            <person name="Wang M."/>
            <person name="Labutti K."/>
            <person name="Lipzen A."/>
            <person name="Barry K."/>
            <person name="Grigoriev I.V."/>
        </authorList>
    </citation>
    <scope>NUCLEOTIDE SEQUENCE [LARGE SCALE GENOMIC DNA]</scope>
    <source>
        <strain evidence="3">J235TASD1</strain>
    </source>
</reference>
<dbReference type="OrthoDB" id="4750763at2759"/>